<accession>A0A423PRR4</accession>
<dbReference type="EMBL" id="AYKF01000088">
    <property type="protein sequence ID" value="ROO28268.1"/>
    <property type="molecule type" value="Genomic_DNA"/>
</dbReference>
<dbReference type="RefSeq" id="WP_184947622.1">
    <property type="nucleotide sequence ID" value="NZ_AYKF01000088.1"/>
</dbReference>
<dbReference type="Proteomes" id="UP000285123">
    <property type="component" value="Unassembled WGS sequence"/>
</dbReference>
<sequence>MTGATYHLRRRHDGREAGTVRVRADSPRAAFERVRRERPAYARDQLILCGVEAAR</sequence>
<reference evidence="2 3" key="1">
    <citation type="submission" date="2013-10" db="EMBL/GenBank/DDBJ databases">
        <title>Salinisphaera halophila YIM 95161 Genome Sequencing.</title>
        <authorList>
            <person name="Lai Q."/>
            <person name="Li C."/>
            <person name="Shao Z."/>
        </authorList>
    </citation>
    <scope>NUCLEOTIDE SEQUENCE [LARGE SCALE GENOMIC DNA]</scope>
    <source>
        <strain evidence="2 3">YIM 95161</strain>
    </source>
</reference>
<protein>
    <submittedName>
        <fullName evidence="2">Uncharacterized protein</fullName>
    </submittedName>
</protein>
<gene>
    <name evidence="2" type="ORF">SAHL_10700</name>
</gene>
<name>A0A423PRR4_9GAMM</name>
<organism evidence="2 3">
    <name type="scientific">Salinisphaera orenii YIM 95161</name>
    <dbReference type="NCBI Taxonomy" id="1051139"/>
    <lineage>
        <taxon>Bacteria</taxon>
        <taxon>Pseudomonadati</taxon>
        <taxon>Pseudomonadota</taxon>
        <taxon>Gammaproteobacteria</taxon>
        <taxon>Salinisphaerales</taxon>
        <taxon>Salinisphaeraceae</taxon>
        <taxon>Salinisphaera</taxon>
    </lineage>
</organism>
<evidence type="ECO:0000256" key="1">
    <source>
        <dbReference type="SAM" id="MobiDB-lite"/>
    </source>
</evidence>
<evidence type="ECO:0000313" key="3">
    <source>
        <dbReference type="Proteomes" id="UP000285123"/>
    </source>
</evidence>
<feature type="region of interest" description="Disordered" evidence="1">
    <location>
        <begin position="1"/>
        <end position="21"/>
    </location>
</feature>
<proteinExistence type="predicted"/>
<evidence type="ECO:0000313" key="2">
    <source>
        <dbReference type="EMBL" id="ROO28268.1"/>
    </source>
</evidence>
<dbReference type="AlphaFoldDB" id="A0A423PRR4"/>
<comment type="caution">
    <text evidence="2">The sequence shown here is derived from an EMBL/GenBank/DDBJ whole genome shotgun (WGS) entry which is preliminary data.</text>
</comment>